<dbReference type="PRINTS" id="PR00335">
    <property type="entry name" value="KUPTAKETRKA"/>
</dbReference>
<dbReference type="SUPFAM" id="SSF116726">
    <property type="entry name" value="TrkA C-terminal domain-like"/>
    <property type="match status" value="2"/>
</dbReference>
<keyword evidence="10" id="KW-1185">Reference proteome</keyword>
<evidence type="ECO:0000256" key="4">
    <source>
        <dbReference type="ARBA" id="ARBA00022958"/>
    </source>
</evidence>
<feature type="domain" description="RCK C-terminal" evidence="8">
    <location>
        <begin position="363"/>
        <end position="444"/>
    </location>
</feature>
<accession>A0A1I0QN17</accession>
<evidence type="ECO:0000256" key="5">
    <source>
        <dbReference type="ARBA" id="ARBA00023027"/>
    </source>
</evidence>
<dbReference type="EMBL" id="FOJA01000001">
    <property type="protein sequence ID" value="SEW28773.1"/>
    <property type="molecule type" value="Genomic_DNA"/>
</dbReference>
<reference evidence="9 10" key="1">
    <citation type="submission" date="2016-10" db="EMBL/GenBank/DDBJ databases">
        <authorList>
            <person name="de Groot N.N."/>
        </authorList>
    </citation>
    <scope>NUCLEOTIDE SEQUENCE [LARGE SCALE GENOMIC DNA]</scope>
    <source>
        <strain evidence="9 10">CGMCC 1.5337</strain>
    </source>
</reference>
<sequence length="444" mass="47463">MRVIIAGAGQVGTRVAAELDADHDVVLIDTDAERIDRLSYDLDVLTVTGDSSAIDTLREAGIEDADILIASTDSDEINILTCATAKALADVTTVARVKDVKYIDTWDQAENVFDVDFMVGTNLLTVAAAAGGTGLSAARNFDVFAGGMVQMAEFEVGADSPLVDQSVREADQFDGLTFAAILRGGTTIVPTGETRIQAGDDVVVVGPPQSVHAFGAELASREPDAKNVLVIGGSDVGYHTARLLEERGLRPHLVAANADRARELAERLSTTTVRNRDPTDRDFLESERMTDVDVVVAALDHDSEENLLAALRAQRRGADRSVAIVDHGEYVDLFEAAGVDVAVNPRRATATEIIEFVRDQDTQNVALLEDNQAQVIEIRIDRDSVLTGRPIRESVGDLPEGVVVGAITRNGSFLVPRGDTVIETGDHAVILADSDVVEETIARL</sequence>
<dbReference type="SUPFAM" id="SSF51735">
    <property type="entry name" value="NAD(P)-binding Rossmann-fold domains"/>
    <property type="match status" value="2"/>
</dbReference>
<comment type="function">
    <text evidence="1">Part of a potassium transport system.</text>
</comment>
<evidence type="ECO:0000313" key="9">
    <source>
        <dbReference type="EMBL" id="SEW28773.1"/>
    </source>
</evidence>
<dbReference type="STRING" id="355548.SAMN04487945_2771"/>
<dbReference type="OrthoDB" id="27588at2157"/>
<dbReference type="InterPro" id="IPR036291">
    <property type="entry name" value="NAD(P)-bd_dom_sf"/>
</dbReference>
<dbReference type="PROSITE" id="PS51202">
    <property type="entry name" value="RCK_C"/>
    <property type="match status" value="2"/>
</dbReference>
<dbReference type="Pfam" id="PF02080">
    <property type="entry name" value="TrkA_C"/>
    <property type="match status" value="2"/>
</dbReference>
<name>A0A1I0QN17_9EURY</name>
<dbReference type="PANTHER" id="PTHR43833">
    <property type="entry name" value="POTASSIUM CHANNEL PROTEIN 2-RELATED-RELATED"/>
    <property type="match status" value="1"/>
</dbReference>
<evidence type="ECO:0000256" key="1">
    <source>
        <dbReference type="ARBA" id="ARBA00003660"/>
    </source>
</evidence>
<gene>
    <name evidence="9" type="ORF">SAMN04487945_2771</name>
</gene>
<keyword evidence="2" id="KW-0813">Transport</keyword>
<keyword evidence="5" id="KW-0520">NAD</keyword>
<evidence type="ECO:0000256" key="3">
    <source>
        <dbReference type="ARBA" id="ARBA00022538"/>
    </source>
</evidence>
<dbReference type="GO" id="GO:0015079">
    <property type="term" value="F:potassium ion transmembrane transporter activity"/>
    <property type="evidence" value="ECO:0007669"/>
    <property type="project" value="InterPro"/>
</dbReference>
<evidence type="ECO:0000259" key="8">
    <source>
        <dbReference type="PROSITE" id="PS51202"/>
    </source>
</evidence>
<feature type="domain" description="RCK N-terminal" evidence="7">
    <location>
        <begin position="225"/>
        <end position="343"/>
    </location>
</feature>
<evidence type="ECO:0000313" key="10">
    <source>
        <dbReference type="Proteomes" id="UP000198518"/>
    </source>
</evidence>
<dbReference type="Pfam" id="PF02254">
    <property type="entry name" value="TrkA_N"/>
    <property type="match status" value="2"/>
</dbReference>
<dbReference type="PROSITE" id="PS51201">
    <property type="entry name" value="RCK_N"/>
    <property type="match status" value="2"/>
</dbReference>
<dbReference type="Gene3D" id="3.30.70.1450">
    <property type="entry name" value="Regulator of K+ conductance, C-terminal domain"/>
    <property type="match status" value="2"/>
</dbReference>
<feature type="domain" description="RCK C-terminal" evidence="8">
    <location>
        <begin position="139"/>
        <end position="220"/>
    </location>
</feature>
<proteinExistence type="predicted"/>
<organism evidence="9 10">
    <name type="scientific">Halobacterium jilantaiense</name>
    <dbReference type="NCBI Taxonomy" id="355548"/>
    <lineage>
        <taxon>Archaea</taxon>
        <taxon>Methanobacteriati</taxon>
        <taxon>Methanobacteriota</taxon>
        <taxon>Stenosarchaea group</taxon>
        <taxon>Halobacteria</taxon>
        <taxon>Halobacteriales</taxon>
        <taxon>Halobacteriaceae</taxon>
        <taxon>Halobacterium</taxon>
    </lineage>
</organism>
<dbReference type="PANTHER" id="PTHR43833:SF5">
    <property type="entry name" value="TRK SYSTEM POTASSIUM UPTAKE PROTEIN TRKA"/>
    <property type="match status" value="1"/>
</dbReference>
<dbReference type="InterPro" id="IPR006037">
    <property type="entry name" value="RCK_C"/>
</dbReference>
<keyword evidence="6" id="KW-0406">Ion transport</keyword>
<dbReference type="InterPro" id="IPR003148">
    <property type="entry name" value="RCK_N"/>
</dbReference>
<dbReference type="NCBIfam" id="NF007031">
    <property type="entry name" value="PRK09496.1-2"/>
    <property type="match status" value="1"/>
</dbReference>
<dbReference type="InterPro" id="IPR036721">
    <property type="entry name" value="RCK_C_sf"/>
</dbReference>
<dbReference type="NCBIfam" id="NF007034">
    <property type="entry name" value="PRK09496.2-1"/>
    <property type="match status" value="1"/>
</dbReference>
<dbReference type="InterPro" id="IPR006036">
    <property type="entry name" value="K_uptake_TrkA"/>
</dbReference>
<protein>
    <submittedName>
        <fullName evidence="9">Trk system potassium uptake protein TrkA</fullName>
    </submittedName>
</protein>
<keyword evidence="3" id="KW-0633">Potassium transport</keyword>
<feature type="domain" description="RCK N-terminal" evidence="7">
    <location>
        <begin position="1"/>
        <end position="119"/>
    </location>
</feature>
<dbReference type="InterPro" id="IPR050721">
    <property type="entry name" value="Trk_Ktr_HKT_K-transport"/>
</dbReference>
<dbReference type="Gene3D" id="3.40.50.720">
    <property type="entry name" value="NAD(P)-binding Rossmann-like Domain"/>
    <property type="match status" value="2"/>
</dbReference>
<dbReference type="AlphaFoldDB" id="A0A1I0QN17"/>
<dbReference type="Proteomes" id="UP000198518">
    <property type="component" value="Unassembled WGS sequence"/>
</dbReference>
<evidence type="ECO:0000259" key="7">
    <source>
        <dbReference type="PROSITE" id="PS51201"/>
    </source>
</evidence>
<evidence type="ECO:0000256" key="6">
    <source>
        <dbReference type="ARBA" id="ARBA00023065"/>
    </source>
</evidence>
<evidence type="ECO:0000256" key="2">
    <source>
        <dbReference type="ARBA" id="ARBA00022448"/>
    </source>
</evidence>
<keyword evidence="4" id="KW-0630">Potassium</keyword>
<dbReference type="NCBIfam" id="NF007039">
    <property type="entry name" value="PRK09496.3-2"/>
    <property type="match status" value="1"/>
</dbReference>
<dbReference type="GO" id="GO:0005886">
    <property type="term" value="C:plasma membrane"/>
    <property type="evidence" value="ECO:0007669"/>
    <property type="project" value="InterPro"/>
</dbReference>
<dbReference type="RefSeq" id="WP_089670057.1">
    <property type="nucleotide sequence ID" value="NZ_FOJA01000001.1"/>
</dbReference>